<organism evidence="5 6">
    <name type="scientific">Mycolicibacterium komossense</name>
    <dbReference type="NCBI Taxonomy" id="1779"/>
    <lineage>
        <taxon>Bacteria</taxon>
        <taxon>Bacillati</taxon>
        <taxon>Actinomycetota</taxon>
        <taxon>Actinomycetes</taxon>
        <taxon>Mycobacteriales</taxon>
        <taxon>Mycobacteriaceae</taxon>
        <taxon>Mycolicibacterium</taxon>
    </lineage>
</organism>
<sequence length="365" mass="39662">MGSAPASDLSRGEVTATGVGLDYNGKPALDDADLHVRAGEFFTLLGPSGSGKTTLLRIIAGLLDATRGRVDIDGEDVTDLPTQRRDIGFVFQNYALFPHLTVAQNIEFGLKVRRLDASARRRRVSEMLELVALDGLGDRQPGELSGGQQQRVALARALAQGPRVLLLDEPLGALDRALRQDLGAEVRRIQQQSNTTAIYVTHDQDEAFILSDRMGVMRDGRICQIGRPEDIYRSPQDLFVARFLGQANLLDVDILERSGDTFTVARGAHRVRARATDINESVATCVVRPEQIALCGDEPLAGYDLLGRGEVTVSRFLGQRHSVHIAMDGMELTADLDPYGPVPRPGDVVGACVRAGHCALIPRMH</sequence>
<dbReference type="InterPro" id="IPR027417">
    <property type="entry name" value="P-loop_NTPase"/>
</dbReference>
<dbReference type="PANTHER" id="PTHR42781:SF4">
    <property type="entry name" value="SPERMIDINE_PUTRESCINE IMPORT ATP-BINDING PROTEIN POTA"/>
    <property type="match status" value="1"/>
</dbReference>
<protein>
    <submittedName>
        <fullName evidence="5">ABC transporter ATP-binding protein</fullName>
    </submittedName>
</protein>
<reference evidence="5 6" key="1">
    <citation type="journal article" date="2022" name="BMC Genomics">
        <title>Comparative genome analysis of mycobacteria focusing on tRNA and non-coding RNA.</title>
        <authorList>
            <person name="Behra P.R.K."/>
            <person name="Pettersson B.M.F."/>
            <person name="Ramesh M."/>
            <person name="Das S."/>
            <person name="Dasgupta S."/>
            <person name="Kirsebom L.A."/>
        </authorList>
    </citation>
    <scope>NUCLEOTIDE SEQUENCE [LARGE SCALE GENOMIC DNA]</scope>
    <source>
        <strain evidence="5 6">DSM 44078</strain>
    </source>
</reference>
<dbReference type="Gene3D" id="3.40.50.300">
    <property type="entry name" value="P-loop containing nucleotide triphosphate hydrolases"/>
    <property type="match status" value="1"/>
</dbReference>
<dbReference type="SUPFAM" id="SSF52540">
    <property type="entry name" value="P-loop containing nucleoside triphosphate hydrolases"/>
    <property type="match status" value="1"/>
</dbReference>
<dbReference type="InterPro" id="IPR008995">
    <property type="entry name" value="Mo/tungstate-bd_C_term_dom"/>
</dbReference>
<dbReference type="InterPro" id="IPR017871">
    <property type="entry name" value="ABC_transporter-like_CS"/>
</dbReference>
<dbReference type="Proteomes" id="UP001526201">
    <property type="component" value="Unassembled WGS sequence"/>
</dbReference>
<dbReference type="InterPro" id="IPR013611">
    <property type="entry name" value="Transp-assoc_OB_typ2"/>
</dbReference>
<dbReference type="PROSITE" id="PS00211">
    <property type="entry name" value="ABC_TRANSPORTER_1"/>
    <property type="match status" value="1"/>
</dbReference>
<dbReference type="RefSeq" id="WP_264066157.1">
    <property type="nucleotide sequence ID" value="NZ_JACKTY010000014.1"/>
</dbReference>
<dbReference type="PROSITE" id="PS50893">
    <property type="entry name" value="ABC_TRANSPORTER_2"/>
    <property type="match status" value="1"/>
</dbReference>
<comment type="caution">
    <text evidence="5">The sequence shown here is derived from an EMBL/GenBank/DDBJ whole genome shotgun (WGS) entry which is preliminary data.</text>
</comment>
<dbReference type="InterPro" id="IPR050093">
    <property type="entry name" value="ABC_SmlMolc_Importer"/>
</dbReference>
<dbReference type="Gene3D" id="2.40.50.100">
    <property type="match status" value="1"/>
</dbReference>
<dbReference type="EMBL" id="JACKTY010000014">
    <property type="protein sequence ID" value="MCV7225389.1"/>
    <property type="molecule type" value="Genomic_DNA"/>
</dbReference>
<gene>
    <name evidence="5" type="ORF">H7J73_04990</name>
</gene>
<dbReference type="Pfam" id="PF00005">
    <property type="entry name" value="ABC_tran"/>
    <property type="match status" value="1"/>
</dbReference>
<evidence type="ECO:0000259" key="4">
    <source>
        <dbReference type="PROSITE" id="PS50893"/>
    </source>
</evidence>
<evidence type="ECO:0000313" key="6">
    <source>
        <dbReference type="Proteomes" id="UP001526201"/>
    </source>
</evidence>
<dbReference type="PANTHER" id="PTHR42781">
    <property type="entry name" value="SPERMIDINE/PUTRESCINE IMPORT ATP-BINDING PROTEIN POTA"/>
    <property type="match status" value="1"/>
</dbReference>
<proteinExistence type="predicted"/>
<dbReference type="InterPro" id="IPR003439">
    <property type="entry name" value="ABC_transporter-like_ATP-bd"/>
</dbReference>
<evidence type="ECO:0000256" key="1">
    <source>
        <dbReference type="ARBA" id="ARBA00022448"/>
    </source>
</evidence>
<name>A0ABT3C7C7_9MYCO</name>
<evidence type="ECO:0000313" key="5">
    <source>
        <dbReference type="EMBL" id="MCV7225389.1"/>
    </source>
</evidence>
<keyword evidence="6" id="KW-1185">Reference proteome</keyword>
<dbReference type="GO" id="GO:0005524">
    <property type="term" value="F:ATP binding"/>
    <property type="evidence" value="ECO:0007669"/>
    <property type="project" value="UniProtKB-KW"/>
</dbReference>
<dbReference type="Pfam" id="PF08402">
    <property type="entry name" value="TOBE_2"/>
    <property type="match status" value="1"/>
</dbReference>
<evidence type="ECO:0000256" key="3">
    <source>
        <dbReference type="ARBA" id="ARBA00022840"/>
    </source>
</evidence>
<keyword evidence="1" id="KW-0813">Transport</keyword>
<keyword evidence="2" id="KW-0547">Nucleotide-binding</keyword>
<dbReference type="SUPFAM" id="SSF50331">
    <property type="entry name" value="MOP-like"/>
    <property type="match status" value="1"/>
</dbReference>
<feature type="domain" description="ABC transporter" evidence="4">
    <location>
        <begin position="9"/>
        <end position="244"/>
    </location>
</feature>
<evidence type="ECO:0000256" key="2">
    <source>
        <dbReference type="ARBA" id="ARBA00022741"/>
    </source>
</evidence>
<accession>A0ABT3C7C7</accession>
<keyword evidence="3 5" id="KW-0067">ATP-binding</keyword>
<dbReference type="SMART" id="SM00382">
    <property type="entry name" value="AAA"/>
    <property type="match status" value="1"/>
</dbReference>
<dbReference type="InterPro" id="IPR003593">
    <property type="entry name" value="AAA+_ATPase"/>
</dbReference>